<feature type="signal peptide" evidence="5">
    <location>
        <begin position="1"/>
        <end position="30"/>
    </location>
</feature>
<feature type="domain" description="NolW-like" evidence="6">
    <location>
        <begin position="227"/>
        <end position="330"/>
    </location>
</feature>
<gene>
    <name evidence="7" type="ORF">NG895_14235</name>
</gene>
<dbReference type="InterPro" id="IPR050810">
    <property type="entry name" value="Bact_Secretion_Sys_Channel"/>
</dbReference>
<dbReference type="GO" id="GO:0016020">
    <property type="term" value="C:membrane"/>
    <property type="evidence" value="ECO:0007669"/>
    <property type="project" value="UniProtKB-SubCell"/>
</dbReference>
<dbReference type="PANTHER" id="PTHR30332">
    <property type="entry name" value="PROBABLE GENERAL SECRETION PATHWAY PROTEIN D"/>
    <property type="match status" value="1"/>
</dbReference>
<evidence type="ECO:0000256" key="2">
    <source>
        <dbReference type="ARBA" id="ARBA00022729"/>
    </source>
</evidence>
<dbReference type="GO" id="GO:0015627">
    <property type="term" value="C:type II protein secretion system complex"/>
    <property type="evidence" value="ECO:0007669"/>
    <property type="project" value="TreeGrafter"/>
</dbReference>
<dbReference type="PANTHER" id="PTHR30332:SF24">
    <property type="entry name" value="SECRETIN GSPD-RELATED"/>
    <property type="match status" value="1"/>
</dbReference>
<evidence type="ECO:0000256" key="1">
    <source>
        <dbReference type="ARBA" id="ARBA00004370"/>
    </source>
</evidence>
<feature type="domain" description="NolW-like" evidence="6">
    <location>
        <begin position="734"/>
        <end position="833"/>
    </location>
</feature>
<sequence length="885" mass="97703">MDRMFIARLSIFTASGLIAFCSLGAQVARAQEEVPANDPPQPASSEAAAESSIGDQQLLQFSFAEASWPMVLQWIAEKAELSLDLADEPEGTFNYIDDKRYTVTEAIDVMNGYLLPRGYVLLRRDQFLVAMKTDNPMLPNLIPTVPASQLERFGNNELLRIVVQVDGFTPEQVASQVTQILGPKGVASPLDSSGALVLQGFGKSLREAVQLLADAKAPPADDELIFRSFTLRHIPAMDAERQIQNLFGLGTNPFQASMQRRAAWRERRERGGDREGNENRPAGPAPLVDNIAMNMKVSSLRQTNSLLVTATPAAIELVENILQTIDVQPSGERAGQFTSNVPELRVYKVENSEEDDVAETVDSVMPGVVINEDGRHNAIHVLATPAEHAQVEQLIEIIDSGGVGDGMEVIPLTQSDPLAMCDMLNSLFKNEDRDDRPVIMPGFQNRSLMVRATSSQMAEIRKALASFNEGGGMDGVSGDGGRFRRLPLGGRRDAEQIARTVKNMLDTNRQFDNRIRVVVPDDRADTEAPERSSNELRRVPLDEEDNQANRATTDHTLLAAFEEQASIGESADADSTGEAQAAAEAPAEESPAANRNSKRLPRVTIEVRGSELFVYSNDAVALDKVEQTVRDLVRQMPTRTQWTVFFLRAAPADTVAQTLVDLLQSDANANAVIGAGPDYNYNGLVDQTIRIVPDLRTNSLFISGSDEQIERAEKFLEFLDTNDLPGSLRDREPRSIPVKYADVNDVAQMVRELYKDYMVDPLTAVSGGDDRRNRESQARVAEVLANQAQRSGLRPSGIQLTLSVDEASSTLLVSCNDTLFEQIRQLVRQRDEAAEDSQPVTQVLRVHPSSAEQIRSVLSGLSTEPIDEQSSRDRRRERERYERRR</sequence>
<feature type="region of interest" description="Disordered" evidence="4">
    <location>
        <begin position="854"/>
        <end position="885"/>
    </location>
</feature>
<feature type="domain" description="NolW-like" evidence="6">
    <location>
        <begin position="345"/>
        <end position="400"/>
    </location>
</feature>
<evidence type="ECO:0000313" key="8">
    <source>
        <dbReference type="Proteomes" id="UP001155241"/>
    </source>
</evidence>
<dbReference type="Proteomes" id="UP001155241">
    <property type="component" value="Unassembled WGS sequence"/>
</dbReference>
<reference evidence="7" key="1">
    <citation type="submission" date="2022-06" db="EMBL/GenBank/DDBJ databases">
        <title>Aeoliella straminimaris, a novel planctomycete from sediments.</title>
        <authorList>
            <person name="Vitorino I.R."/>
            <person name="Lage O.M."/>
        </authorList>
    </citation>
    <scope>NUCLEOTIDE SEQUENCE</scope>
    <source>
        <strain evidence="7">ICT_H6.2</strain>
    </source>
</reference>
<evidence type="ECO:0000256" key="3">
    <source>
        <dbReference type="ARBA" id="ARBA00023136"/>
    </source>
</evidence>
<comment type="caution">
    <text evidence="7">The sequence shown here is derived from an EMBL/GenBank/DDBJ whole genome shotgun (WGS) entry which is preliminary data.</text>
</comment>
<dbReference type="EMBL" id="JAMXLR010000051">
    <property type="protein sequence ID" value="MCO6045065.1"/>
    <property type="molecule type" value="Genomic_DNA"/>
</dbReference>
<dbReference type="RefSeq" id="WP_252853178.1">
    <property type="nucleotide sequence ID" value="NZ_JAMXLR010000051.1"/>
</dbReference>
<keyword evidence="8" id="KW-1185">Reference proteome</keyword>
<evidence type="ECO:0000256" key="5">
    <source>
        <dbReference type="SAM" id="SignalP"/>
    </source>
</evidence>
<dbReference type="InterPro" id="IPR005644">
    <property type="entry name" value="NolW-like"/>
</dbReference>
<feature type="region of interest" description="Disordered" evidence="4">
    <location>
        <begin position="520"/>
        <end position="552"/>
    </location>
</feature>
<feature type="compositionally biased region" description="Basic and acidic residues" evidence="4">
    <location>
        <begin position="263"/>
        <end position="278"/>
    </location>
</feature>
<protein>
    <recommendedName>
        <fullName evidence="6">NolW-like domain-containing protein</fullName>
    </recommendedName>
</protein>
<dbReference type="GO" id="GO:0009306">
    <property type="term" value="P:protein secretion"/>
    <property type="evidence" value="ECO:0007669"/>
    <property type="project" value="TreeGrafter"/>
</dbReference>
<evidence type="ECO:0000313" key="7">
    <source>
        <dbReference type="EMBL" id="MCO6045065.1"/>
    </source>
</evidence>
<feature type="compositionally biased region" description="Basic and acidic residues" evidence="4">
    <location>
        <begin position="869"/>
        <end position="885"/>
    </location>
</feature>
<name>A0A9X2F9V8_9BACT</name>
<feature type="domain" description="NolW-like" evidence="6">
    <location>
        <begin position="644"/>
        <end position="721"/>
    </location>
</feature>
<evidence type="ECO:0000256" key="4">
    <source>
        <dbReference type="SAM" id="MobiDB-lite"/>
    </source>
</evidence>
<keyword evidence="2 5" id="KW-0732">Signal</keyword>
<feature type="compositionally biased region" description="Low complexity" evidence="4">
    <location>
        <begin position="573"/>
        <end position="593"/>
    </location>
</feature>
<dbReference type="Gene3D" id="3.30.1370.120">
    <property type="match status" value="4"/>
</dbReference>
<feature type="region of interest" description="Disordered" evidence="4">
    <location>
        <begin position="262"/>
        <end position="287"/>
    </location>
</feature>
<dbReference type="InterPro" id="IPR038591">
    <property type="entry name" value="NolW-like_sf"/>
</dbReference>
<feature type="chain" id="PRO_5040877388" description="NolW-like domain-containing protein" evidence="5">
    <location>
        <begin position="31"/>
        <end position="885"/>
    </location>
</feature>
<dbReference type="AlphaFoldDB" id="A0A9X2F9V8"/>
<proteinExistence type="predicted"/>
<feature type="region of interest" description="Disordered" evidence="4">
    <location>
        <begin position="568"/>
        <end position="597"/>
    </location>
</feature>
<keyword evidence="3" id="KW-0472">Membrane</keyword>
<comment type="subcellular location">
    <subcellularLocation>
        <location evidence="1">Membrane</location>
    </subcellularLocation>
</comment>
<evidence type="ECO:0000259" key="6">
    <source>
        <dbReference type="Pfam" id="PF03958"/>
    </source>
</evidence>
<accession>A0A9X2F9V8</accession>
<feature type="compositionally biased region" description="Basic and acidic residues" evidence="4">
    <location>
        <begin position="520"/>
        <end position="541"/>
    </location>
</feature>
<organism evidence="7 8">
    <name type="scientific">Aeoliella straminimaris</name>
    <dbReference type="NCBI Taxonomy" id="2954799"/>
    <lineage>
        <taxon>Bacteria</taxon>
        <taxon>Pseudomonadati</taxon>
        <taxon>Planctomycetota</taxon>
        <taxon>Planctomycetia</taxon>
        <taxon>Pirellulales</taxon>
        <taxon>Lacipirellulaceae</taxon>
        <taxon>Aeoliella</taxon>
    </lineage>
</organism>
<dbReference type="Pfam" id="PF03958">
    <property type="entry name" value="Secretin_N"/>
    <property type="match status" value="4"/>
</dbReference>